<dbReference type="InterPro" id="IPR014729">
    <property type="entry name" value="Rossmann-like_a/b/a_fold"/>
</dbReference>
<dbReference type="PANTHER" id="PTHR43033:SF1">
    <property type="entry name" value="TRNA(ILE)-LYSIDINE SYNTHASE-RELATED"/>
    <property type="match status" value="1"/>
</dbReference>
<feature type="transmembrane region" description="Helical" evidence="9">
    <location>
        <begin position="21"/>
        <end position="41"/>
    </location>
</feature>
<dbReference type="RefSeq" id="WP_154455350.1">
    <property type="nucleotide sequence ID" value="NZ_CP114883.1"/>
</dbReference>
<evidence type="ECO:0000313" key="14">
    <source>
        <dbReference type="Proteomes" id="UP001212085"/>
    </source>
</evidence>
<keyword evidence="9" id="KW-1133">Transmembrane helix</keyword>
<protein>
    <recommendedName>
        <fullName evidence="8">tRNA(Ile)-lysidine synthase</fullName>
        <ecNumber evidence="8">6.3.4.19</ecNumber>
    </recommendedName>
    <alternativeName>
        <fullName evidence="8">tRNA(Ile)-2-lysyl-cytidine synthase</fullName>
    </alternativeName>
    <alternativeName>
        <fullName evidence="8">tRNA(Ile)-lysidine synthetase</fullName>
    </alternativeName>
</protein>
<gene>
    <name evidence="8 11" type="primary">tilS</name>
    <name evidence="11" type="ORF">FYJ82_07655</name>
    <name evidence="12" type="ORF">O6R09_00060</name>
</gene>
<evidence type="ECO:0000313" key="12">
    <source>
        <dbReference type="EMBL" id="WBB06435.1"/>
    </source>
</evidence>
<evidence type="ECO:0000256" key="5">
    <source>
        <dbReference type="ARBA" id="ARBA00022741"/>
    </source>
</evidence>
<dbReference type="EMBL" id="VUNP01000036">
    <property type="protein sequence ID" value="MST54249.1"/>
    <property type="molecule type" value="Genomic_DNA"/>
</dbReference>
<dbReference type="GO" id="GO:0005737">
    <property type="term" value="C:cytoplasm"/>
    <property type="evidence" value="ECO:0007669"/>
    <property type="project" value="UniProtKB-SubCell"/>
</dbReference>
<comment type="subcellular location">
    <subcellularLocation>
        <location evidence="1 8">Cytoplasm</location>
    </subcellularLocation>
</comment>
<dbReference type="Proteomes" id="UP000471052">
    <property type="component" value="Unassembled WGS sequence"/>
</dbReference>
<evidence type="ECO:0000256" key="7">
    <source>
        <dbReference type="ARBA" id="ARBA00048539"/>
    </source>
</evidence>
<dbReference type="NCBIfam" id="TIGR02432">
    <property type="entry name" value="lysidine_TilS_N"/>
    <property type="match status" value="1"/>
</dbReference>
<keyword evidence="9" id="KW-0472">Membrane</keyword>
<dbReference type="InterPro" id="IPR012796">
    <property type="entry name" value="Lysidine-tRNA-synth_C"/>
</dbReference>
<dbReference type="GO" id="GO:0006400">
    <property type="term" value="P:tRNA modification"/>
    <property type="evidence" value="ECO:0007669"/>
    <property type="project" value="UniProtKB-UniRule"/>
</dbReference>
<keyword evidence="2 8" id="KW-0963">Cytoplasm</keyword>
<dbReference type="GO" id="GO:0005524">
    <property type="term" value="F:ATP binding"/>
    <property type="evidence" value="ECO:0007669"/>
    <property type="project" value="UniProtKB-UniRule"/>
</dbReference>
<dbReference type="HAMAP" id="MF_01161">
    <property type="entry name" value="tRNA_Ile_lys_synt"/>
    <property type="match status" value="1"/>
</dbReference>
<dbReference type="SMART" id="SM00977">
    <property type="entry name" value="TilS_C"/>
    <property type="match status" value="1"/>
</dbReference>
<reference evidence="12 14" key="2">
    <citation type="submission" date="2022-12" db="EMBL/GenBank/DDBJ databases">
        <title>Streptococcus alactolyticus LGM, complete genome.</title>
        <authorList>
            <person name="Liu Z."/>
            <person name="Mu C."/>
            <person name="Zhu W."/>
        </authorList>
    </citation>
    <scope>NUCLEOTIDE SEQUENCE [LARGE SCALE GENOMIC DNA]</scope>
    <source>
        <strain evidence="12 14">LGM</strain>
    </source>
</reference>
<sequence>MYEPLVKEIQKKAYFAKHKKVLIAVSGGVDSMNLLHFLYIYRHQLEIEIGIVHVNHKQRAASEEEEAYLRKWAREHHIPIFMSAFSGVFSEKAARDFRYAFFKKVMTEQNYTAVVTAHHADDQSETILMRLLRGSRLRYLAGMQAVSSFGTGELIRPFLTISKADLPDIFHFEDASNASLDYLRNRIRNQYLPTLEQENPKFRQALRHLGEESQTLFQALQDLTATIDRTDCSQFLAQSKAVQFFLFQDYLSQFPDLQVSHAQFEEMLNLLRQRQNLDYHIKNDYRLIKDAKQFHITKISPKTDGEIPQKMLEYGGIVRYGQYQFHFNNERNNKGIPLYHVTPIKLRHRQPGDYIDFGAFSKKLRRLFIDEKISLQDRSEAIVGEQDGQVIFVLVAGKTYLRKAPKHGIIEGTLHIEKIRNR</sequence>
<proteinExistence type="inferred from homology"/>
<keyword evidence="9" id="KW-0812">Transmembrane</keyword>
<accession>A0A6N7X6L9</accession>
<feature type="domain" description="Lysidine-tRNA(Ile) synthetase C-terminal" evidence="10">
    <location>
        <begin position="344"/>
        <end position="396"/>
    </location>
</feature>
<name>A0A6N7X6L9_STRAY</name>
<comment type="catalytic activity">
    <reaction evidence="7 8">
        <text>cytidine(34) in tRNA(Ile2) + L-lysine + ATP = lysidine(34) in tRNA(Ile2) + AMP + diphosphate + H(+)</text>
        <dbReference type="Rhea" id="RHEA:43744"/>
        <dbReference type="Rhea" id="RHEA-COMP:10625"/>
        <dbReference type="Rhea" id="RHEA-COMP:10670"/>
        <dbReference type="ChEBI" id="CHEBI:15378"/>
        <dbReference type="ChEBI" id="CHEBI:30616"/>
        <dbReference type="ChEBI" id="CHEBI:32551"/>
        <dbReference type="ChEBI" id="CHEBI:33019"/>
        <dbReference type="ChEBI" id="CHEBI:82748"/>
        <dbReference type="ChEBI" id="CHEBI:83665"/>
        <dbReference type="ChEBI" id="CHEBI:456215"/>
        <dbReference type="EC" id="6.3.4.19"/>
    </reaction>
</comment>
<dbReference type="PANTHER" id="PTHR43033">
    <property type="entry name" value="TRNA(ILE)-LYSIDINE SYNTHASE-RELATED"/>
    <property type="match status" value="1"/>
</dbReference>
<evidence type="ECO:0000259" key="10">
    <source>
        <dbReference type="SMART" id="SM00977"/>
    </source>
</evidence>
<dbReference type="InterPro" id="IPR012795">
    <property type="entry name" value="tRNA_Ile_lys_synt_N"/>
</dbReference>
<dbReference type="Proteomes" id="UP001212085">
    <property type="component" value="Chromosome"/>
</dbReference>
<keyword evidence="5 8" id="KW-0547">Nucleotide-binding</keyword>
<dbReference type="Gene3D" id="3.40.50.620">
    <property type="entry name" value="HUPs"/>
    <property type="match status" value="1"/>
</dbReference>
<dbReference type="OrthoDB" id="9807403at2"/>
<keyword evidence="3 8" id="KW-0436">Ligase</keyword>
<evidence type="ECO:0000256" key="1">
    <source>
        <dbReference type="ARBA" id="ARBA00004496"/>
    </source>
</evidence>
<dbReference type="AlphaFoldDB" id="A0A6N7X6L9"/>
<comment type="similarity">
    <text evidence="8">Belongs to the tRNA(Ile)-lysidine synthase family.</text>
</comment>
<dbReference type="EC" id="6.3.4.19" evidence="8"/>
<dbReference type="InterPro" id="IPR012094">
    <property type="entry name" value="tRNA_Ile_lys_synt"/>
</dbReference>
<dbReference type="GO" id="GO:0032267">
    <property type="term" value="F:tRNA(Ile)-lysidine synthase activity"/>
    <property type="evidence" value="ECO:0007669"/>
    <property type="project" value="UniProtKB-EC"/>
</dbReference>
<evidence type="ECO:0000313" key="13">
    <source>
        <dbReference type="Proteomes" id="UP000471052"/>
    </source>
</evidence>
<evidence type="ECO:0000313" key="11">
    <source>
        <dbReference type="EMBL" id="MST54249.1"/>
    </source>
</evidence>
<dbReference type="EMBL" id="CP114883">
    <property type="protein sequence ID" value="WBB06435.1"/>
    <property type="molecule type" value="Genomic_DNA"/>
</dbReference>
<evidence type="ECO:0000256" key="6">
    <source>
        <dbReference type="ARBA" id="ARBA00022840"/>
    </source>
</evidence>
<feature type="binding site" evidence="8">
    <location>
        <begin position="26"/>
        <end position="31"/>
    </location>
    <ligand>
        <name>ATP</name>
        <dbReference type="ChEBI" id="CHEBI:30616"/>
    </ligand>
</feature>
<evidence type="ECO:0000256" key="9">
    <source>
        <dbReference type="SAM" id="Phobius"/>
    </source>
</evidence>
<keyword evidence="4 8" id="KW-0819">tRNA processing</keyword>
<evidence type="ECO:0000256" key="3">
    <source>
        <dbReference type="ARBA" id="ARBA00022598"/>
    </source>
</evidence>
<keyword evidence="14" id="KW-1185">Reference proteome</keyword>
<evidence type="ECO:0000256" key="2">
    <source>
        <dbReference type="ARBA" id="ARBA00022490"/>
    </source>
</evidence>
<dbReference type="NCBIfam" id="TIGR02433">
    <property type="entry name" value="lysidine_TilS_C"/>
    <property type="match status" value="1"/>
</dbReference>
<dbReference type="InterPro" id="IPR011063">
    <property type="entry name" value="TilS/TtcA_N"/>
</dbReference>
<dbReference type="Pfam" id="PF01171">
    <property type="entry name" value="ATP_bind_3"/>
    <property type="match status" value="1"/>
</dbReference>
<dbReference type="CDD" id="cd01992">
    <property type="entry name" value="TilS_N"/>
    <property type="match status" value="1"/>
</dbReference>
<comment type="function">
    <text evidence="8">Ligates lysine onto the cytidine present at position 34 of the AUA codon-specific tRNA(Ile) that contains the anticodon CAU, in an ATP-dependent manner. Cytidine is converted to lysidine, thus changing the amino acid specificity of the tRNA from methionine to isoleucine.</text>
</comment>
<reference evidence="11 13" key="1">
    <citation type="submission" date="2019-08" db="EMBL/GenBank/DDBJ databases">
        <title>In-depth cultivation of the pig gut microbiome towards novel bacterial diversity and tailored functional studies.</title>
        <authorList>
            <person name="Wylensek D."/>
            <person name="Hitch T.C.A."/>
            <person name="Clavel T."/>
        </authorList>
    </citation>
    <scope>NUCLEOTIDE SEQUENCE [LARGE SCALE GENOMIC DNA]</scope>
    <source>
        <strain evidence="11 13">BL-178-WT-3A</strain>
    </source>
</reference>
<dbReference type="SUPFAM" id="SSF52402">
    <property type="entry name" value="Adenine nucleotide alpha hydrolases-like"/>
    <property type="match status" value="1"/>
</dbReference>
<evidence type="ECO:0000256" key="4">
    <source>
        <dbReference type="ARBA" id="ARBA00022694"/>
    </source>
</evidence>
<keyword evidence="6 8" id="KW-0067">ATP-binding</keyword>
<organism evidence="11 13">
    <name type="scientific">Streptococcus alactolyticus</name>
    <dbReference type="NCBI Taxonomy" id="29389"/>
    <lineage>
        <taxon>Bacteria</taxon>
        <taxon>Bacillati</taxon>
        <taxon>Bacillota</taxon>
        <taxon>Bacilli</taxon>
        <taxon>Lactobacillales</taxon>
        <taxon>Streptococcaceae</taxon>
        <taxon>Streptococcus</taxon>
    </lineage>
</organism>
<evidence type="ECO:0000256" key="8">
    <source>
        <dbReference type="HAMAP-Rule" id="MF_01161"/>
    </source>
</evidence>
<comment type="domain">
    <text evidence="8">The N-terminal region contains the highly conserved SGGXDS motif, predicted to be a P-loop motif involved in ATP binding.</text>
</comment>